<evidence type="ECO:0000256" key="1">
    <source>
        <dbReference type="ARBA" id="ARBA00022670"/>
    </source>
</evidence>
<dbReference type="Proteomes" id="UP000632849">
    <property type="component" value="Unassembled WGS sequence"/>
</dbReference>
<protein>
    <recommendedName>
        <fullName evidence="5">Peptidase M10 metallopeptidase domain-containing protein</fullName>
    </recommendedName>
</protein>
<dbReference type="GO" id="GO:0004222">
    <property type="term" value="F:metalloendopeptidase activity"/>
    <property type="evidence" value="ECO:0007669"/>
    <property type="project" value="InterPro"/>
</dbReference>
<evidence type="ECO:0000313" key="7">
    <source>
        <dbReference type="Proteomes" id="UP000632849"/>
    </source>
</evidence>
<evidence type="ECO:0000256" key="4">
    <source>
        <dbReference type="ARBA" id="ARBA00022833"/>
    </source>
</evidence>
<dbReference type="InterPro" id="IPR001818">
    <property type="entry name" value="Pept_M10_metallopeptidase"/>
</dbReference>
<evidence type="ECO:0000313" key="6">
    <source>
        <dbReference type="EMBL" id="GHG13622.1"/>
    </source>
</evidence>
<reference evidence="6" key="1">
    <citation type="journal article" date="2014" name="Int. J. Syst. Evol. Microbiol.">
        <title>Complete genome sequence of Corynebacterium casei LMG S-19264T (=DSM 44701T), isolated from a smear-ripened cheese.</title>
        <authorList>
            <consortium name="US DOE Joint Genome Institute (JGI-PGF)"/>
            <person name="Walter F."/>
            <person name="Albersmeier A."/>
            <person name="Kalinowski J."/>
            <person name="Ruckert C."/>
        </authorList>
    </citation>
    <scope>NUCLEOTIDE SEQUENCE</scope>
    <source>
        <strain evidence="6">JCM 4122</strain>
    </source>
</reference>
<accession>A0A919BSN1</accession>
<keyword evidence="7" id="KW-1185">Reference proteome</keyword>
<sequence>MTETRSFSAVDDGEIRWTDKTGYDDARKHAISAWQYNGSKIRIVADSAITSNDLEFKDADLGTRASDPLGRYERHGSIGATDYIIFNRQKLRGATKELLRYVALHELGHALGLCHKSDSIVSLMWKNAPSPGYEITWIPEVDKANYKKLWG</sequence>
<keyword evidence="1" id="KW-0645">Protease</keyword>
<dbReference type="SUPFAM" id="SSF55486">
    <property type="entry name" value="Metalloproteases ('zincins'), catalytic domain"/>
    <property type="match status" value="1"/>
</dbReference>
<name>A0A919BSN1_STRFL</name>
<proteinExistence type="predicted"/>
<feature type="domain" description="Peptidase M10 metallopeptidase" evidence="5">
    <location>
        <begin position="55"/>
        <end position="150"/>
    </location>
</feature>
<dbReference type="Gene3D" id="3.40.390.10">
    <property type="entry name" value="Collagenase (Catalytic Domain)"/>
    <property type="match status" value="1"/>
</dbReference>
<evidence type="ECO:0000256" key="2">
    <source>
        <dbReference type="ARBA" id="ARBA00022723"/>
    </source>
</evidence>
<keyword evidence="2" id="KW-0479">Metal-binding</keyword>
<reference evidence="6" key="2">
    <citation type="submission" date="2020-09" db="EMBL/GenBank/DDBJ databases">
        <authorList>
            <person name="Sun Q."/>
            <person name="Ohkuma M."/>
        </authorList>
    </citation>
    <scope>NUCLEOTIDE SEQUENCE</scope>
    <source>
        <strain evidence="6">JCM 4122</strain>
    </source>
</reference>
<dbReference type="InterPro" id="IPR024079">
    <property type="entry name" value="MetalloPept_cat_dom_sf"/>
</dbReference>
<keyword evidence="4" id="KW-0862">Zinc</keyword>
<organism evidence="6 7">
    <name type="scientific">Streptomyces filamentosus</name>
    <name type="common">Streptomyces roseosporus</name>
    <dbReference type="NCBI Taxonomy" id="67294"/>
    <lineage>
        <taxon>Bacteria</taxon>
        <taxon>Bacillati</taxon>
        <taxon>Actinomycetota</taxon>
        <taxon>Actinomycetes</taxon>
        <taxon>Kitasatosporales</taxon>
        <taxon>Streptomycetaceae</taxon>
        <taxon>Streptomyces</taxon>
    </lineage>
</organism>
<dbReference type="GO" id="GO:0006508">
    <property type="term" value="P:proteolysis"/>
    <property type="evidence" value="ECO:0007669"/>
    <property type="project" value="UniProtKB-KW"/>
</dbReference>
<dbReference type="Pfam" id="PF00413">
    <property type="entry name" value="Peptidase_M10"/>
    <property type="match status" value="1"/>
</dbReference>
<dbReference type="EMBL" id="BNBE01000002">
    <property type="protein sequence ID" value="GHG13622.1"/>
    <property type="molecule type" value="Genomic_DNA"/>
</dbReference>
<dbReference type="RefSeq" id="WP_190043326.1">
    <property type="nucleotide sequence ID" value="NZ_BNBE01000002.1"/>
</dbReference>
<evidence type="ECO:0000259" key="5">
    <source>
        <dbReference type="Pfam" id="PF00413"/>
    </source>
</evidence>
<evidence type="ECO:0000256" key="3">
    <source>
        <dbReference type="ARBA" id="ARBA00022801"/>
    </source>
</evidence>
<gene>
    <name evidence="6" type="ORF">GCM10017667_54480</name>
</gene>
<dbReference type="GO" id="GO:0031012">
    <property type="term" value="C:extracellular matrix"/>
    <property type="evidence" value="ECO:0007669"/>
    <property type="project" value="InterPro"/>
</dbReference>
<dbReference type="GO" id="GO:0008270">
    <property type="term" value="F:zinc ion binding"/>
    <property type="evidence" value="ECO:0007669"/>
    <property type="project" value="InterPro"/>
</dbReference>
<dbReference type="AlphaFoldDB" id="A0A919BSN1"/>
<comment type="caution">
    <text evidence="6">The sequence shown here is derived from an EMBL/GenBank/DDBJ whole genome shotgun (WGS) entry which is preliminary data.</text>
</comment>
<keyword evidence="3" id="KW-0378">Hydrolase</keyword>